<keyword evidence="2" id="KW-1185">Reference proteome</keyword>
<sequence length="70" mass="8087">MTGKAVVTFKRLRGQFGVPYSRTHLARLEDCGKFPSSFKLSDHRNSPIVWWEDEIIDWLEKRAMASTDSS</sequence>
<evidence type="ECO:0000313" key="1">
    <source>
        <dbReference type="EMBL" id="TFV37955.1"/>
    </source>
</evidence>
<proteinExistence type="predicted"/>
<gene>
    <name evidence="1" type="ORF">E4K65_42475</name>
</gene>
<evidence type="ECO:0000313" key="2">
    <source>
        <dbReference type="Proteomes" id="UP000297966"/>
    </source>
</evidence>
<reference evidence="1 2" key="1">
    <citation type="submission" date="2019-03" db="EMBL/GenBank/DDBJ databases">
        <title>Bradyrhizobium diversity isolated from nodules of Chamaecrista fasciculata.</title>
        <authorList>
            <person name="Klepa M.S."/>
            <person name="Urquiaga M.O."/>
            <person name="Hungria M."/>
            <person name="Delamuta J.R."/>
        </authorList>
    </citation>
    <scope>NUCLEOTIDE SEQUENCE [LARGE SCALE GENOMIC DNA]</scope>
    <source>
        <strain evidence="1 2">CNPSo 3448</strain>
    </source>
</reference>
<dbReference type="RefSeq" id="WP_135179173.1">
    <property type="nucleotide sequence ID" value="NZ_SPQT01000044.1"/>
</dbReference>
<name>A0A4Y9L3H3_9BRAD</name>
<dbReference type="Proteomes" id="UP000297966">
    <property type="component" value="Unassembled WGS sequence"/>
</dbReference>
<protein>
    <submittedName>
        <fullName evidence="1">AlpA family phage regulatory protein</fullName>
    </submittedName>
</protein>
<dbReference type="AlphaFoldDB" id="A0A4Y9L3H3"/>
<organism evidence="1 2">
    <name type="scientific">Bradyrhizobium niftali</name>
    <dbReference type="NCBI Taxonomy" id="2560055"/>
    <lineage>
        <taxon>Bacteria</taxon>
        <taxon>Pseudomonadati</taxon>
        <taxon>Pseudomonadota</taxon>
        <taxon>Alphaproteobacteria</taxon>
        <taxon>Hyphomicrobiales</taxon>
        <taxon>Nitrobacteraceae</taxon>
        <taxon>Bradyrhizobium</taxon>
    </lineage>
</organism>
<comment type="caution">
    <text evidence="1">The sequence shown here is derived from an EMBL/GenBank/DDBJ whole genome shotgun (WGS) entry which is preliminary data.</text>
</comment>
<dbReference type="EMBL" id="SPQT01000044">
    <property type="protein sequence ID" value="TFV37955.1"/>
    <property type="molecule type" value="Genomic_DNA"/>
</dbReference>
<accession>A0A4Y9L3H3</accession>
<dbReference type="OrthoDB" id="1525365at2"/>